<evidence type="ECO:0000313" key="1">
    <source>
        <dbReference type="EMBL" id="KIJ31654.1"/>
    </source>
</evidence>
<keyword evidence="2" id="KW-1185">Reference proteome</keyword>
<reference evidence="1 2" key="1">
    <citation type="submission" date="2014-06" db="EMBL/GenBank/DDBJ databases">
        <title>Evolutionary Origins and Diversification of the Mycorrhizal Mutualists.</title>
        <authorList>
            <consortium name="DOE Joint Genome Institute"/>
            <consortium name="Mycorrhizal Genomics Consortium"/>
            <person name="Kohler A."/>
            <person name="Kuo A."/>
            <person name="Nagy L.G."/>
            <person name="Floudas D."/>
            <person name="Copeland A."/>
            <person name="Barry K.W."/>
            <person name="Cichocki N."/>
            <person name="Veneault-Fourrey C."/>
            <person name="LaButti K."/>
            <person name="Lindquist E.A."/>
            <person name="Lipzen A."/>
            <person name="Lundell T."/>
            <person name="Morin E."/>
            <person name="Murat C."/>
            <person name="Riley R."/>
            <person name="Ohm R."/>
            <person name="Sun H."/>
            <person name="Tunlid A."/>
            <person name="Henrissat B."/>
            <person name="Grigoriev I.V."/>
            <person name="Hibbett D.S."/>
            <person name="Martin F."/>
        </authorList>
    </citation>
    <scope>NUCLEOTIDE SEQUENCE [LARGE SCALE GENOMIC DNA]</scope>
    <source>
        <strain evidence="1 2">SS14</strain>
    </source>
</reference>
<dbReference type="Proteomes" id="UP000054279">
    <property type="component" value="Unassembled WGS sequence"/>
</dbReference>
<sequence length="252" mass="28532">MPSPPQDIVRMLLEHGSLVNSPFYEGGTLLTGAIKWRSVNSDLTIRSLLVQYGWQPDPEFPRPNGLVDSFVGETAEYCVQSDSLEDLHYFLSLGAQIGRPIRNVNNVNTLFISEHVKGCDIPIYFAWNVFCVPQPKTNKCDKNKWIERILALQALGHDINILDCVIGYEGDEDQYELEYCTALDCVLFIAKYLSESPPCSCNLDENPHVEHYAPKAAYLLAVASVLEGLGALVLPREHVIKQIWRIREYEFQ</sequence>
<organism evidence="1 2">
    <name type="scientific">Sphaerobolus stellatus (strain SS14)</name>
    <dbReference type="NCBI Taxonomy" id="990650"/>
    <lineage>
        <taxon>Eukaryota</taxon>
        <taxon>Fungi</taxon>
        <taxon>Dikarya</taxon>
        <taxon>Basidiomycota</taxon>
        <taxon>Agaricomycotina</taxon>
        <taxon>Agaricomycetes</taxon>
        <taxon>Phallomycetidae</taxon>
        <taxon>Geastrales</taxon>
        <taxon>Sphaerobolaceae</taxon>
        <taxon>Sphaerobolus</taxon>
    </lineage>
</organism>
<dbReference type="AlphaFoldDB" id="A0A0C9UAT7"/>
<protein>
    <submittedName>
        <fullName evidence="1">Unplaced genomic scaffold SPHSTscaffold_164, whole genome shotgun sequence</fullName>
    </submittedName>
</protein>
<proteinExistence type="predicted"/>
<name>A0A0C9UAT7_SPHS4</name>
<dbReference type="OrthoDB" id="3036502at2759"/>
<dbReference type="EMBL" id="KN837239">
    <property type="protein sequence ID" value="KIJ31654.1"/>
    <property type="molecule type" value="Genomic_DNA"/>
</dbReference>
<accession>A0A0C9UAT7</accession>
<gene>
    <name evidence="1" type="ORF">M422DRAFT_783735</name>
</gene>
<evidence type="ECO:0000313" key="2">
    <source>
        <dbReference type="Proteomes" id="UP000054279"/>
    </source>
</evidence>
<dbReference type="HOGENOM" id="CLU_1103365_0_0_1"/>